<evidence type="ECO:0000313" key="5">
    <source>
        <dbReference type="EMBL" id="UYV77362.1"/>
    </source>
</evidence>
<dbReference type="InterPro" id="IPR040255">
    <property type="entry name" value="Non-specific_endonuclease"/>
</dbReference>
<dbReference type="Gene3D" id="3.40.570.10">
    <property type="entry name" value="Extracellular Endonuclease, subunit A"/>
    <property type="match status" value="1"/>
</dbReference>
<evidence type="ECO:0000256" key="3">
    <source>
        <dbReference type="ARBA" id="ARBA00022759"/>
    </source>
</evidence>
<sequence>MKSPYVGKYFNRGIWNDLEMYVRNRLVKKYNETFIITGPMFLPRLDQTRGITYTEYQVIGKNYVAVPTHFFKVALGVSKDNDLVLESYLLPNQPLKSAIRQYLVPKWQIEKMSGLLLFDKIPLDSYRCEKVLDCLQNRFQCFLSVDRVCENVVKQNKYFTEFLNSITSTRILPKRLNLNFGAIFMLLRNLNPRRGTRMVIQRMLSYILEAQILTGTNVGRTVLVPKLYLAPSDTNLPSILKSRQLLLRLAFAMTINKTESQTFARVGLLLQELAFTHGLFYIDFSRVRTLDSIRAKLNPRFGGGPGVVNPTPPIERFLAQRGFWERGDELQYASLEHPTHALLDSGPEI</sequence>
<keyword evidence="6" id="KW-1185">Reference proteome</keyword>
<dbReference type="InterPro" id="IPR027417">
    <property type="entry name" value="P-loop_NTPase"/>
</dbReference>
<evidence type="ECO:0000256" key="1">
    <source>
        <dbReference type="ARBA" id="ARBA00010052"/>
    </source>
</evidence>
<protein>
    <recommendedName>
        <fullName evidence="4">ENPP1-3/EXOG-like endonuclease/phosphodiesterase domain-containing protein</fullName>
    </recommendedName>
</protein>
<keyword evidence="3" id="KW-0255">Endonuclease</keyword>
<dbReference type="PANTHER" id="PTHR13966:SF5">
    <property type="entry name" value="ENDONUCLEASE G, MITOCHONDRIAL"/>
    <property type="match status" value="1"/>
</dbReference>
<dbReference type="Pfam" id="PF01223">
    <property type="entry name" value="Endonuclease_NS"/>
    <property type="match status" value="1"/>
</dbReference>
<evidence type="ECO:0000313" key="6">
    <source>
        <dbReference type="Proteomes" id="UP001235939"/>
    </source>
</evidence>
<dbReference type="SUPFAM" id="SSF52540">
    <property type="entry name" value="P-loop containing nucleoside triphosphate hydrolases"/>
    <property type="match status" value="1"/>
</dbReference>
<dbReference type="EMBL" id="CP092877">
    <property type="protein sequence ID" value="UYV77362.1"/>
    <property type="molecule type" value="Genomic_DNA"/>
</dbReference>
<dbReference type="Proteomes" id="UP001235939">
    <property type="component" value="Chromosome 15"/>
</dbReference>
<name>A0ABY6LA85_9ARAC</name>
<feature type="domain" description="ENPP1-3/EXOG-like endonuclease/phosphodiesterase" evidence="4">
    <location>
        <begin position="1"/>
        <end position="124"/>
    </location>
</feature>
<accession>A0ABY6LA85</accession>
<reference evidence="5 6" key="1">
    <citation type="submission" date="2022-01" db="EMBL/GenBank/DDBJ databases">
        <title>A chromosomal length assembly of Cordylochernes scorpioides.</title>
        <authorList>
            <person name="Zeh D."/>
            <person name="Zeh J."/>
        </authorList>
    </citation>
    <scope>NUCLEOTIDE SEQUENCE [LARGE SCALE GENOMIC DNA]</scope>
    <source>
        <strain evidence="5">IN4F17</strain>
        <tissue evidence="5">Whole Body</tissue>
    </source>
</reference>
<proteinExistence type="inferred from homology"/>
<evidence type="ECO:0000256" key="2">
    <source>
        <dbReference type="ARBA" id="ARBA00022722"/>
    </source>
</evidence>
<evidence type="ECO:0000259" key="4">
    <source>
        <dbReference type="SMART" id="SM00477"/>
    </source>
</evidence>
<dbReference type="PANTHER" id="PTHR13966">
    <property type="entry name" value="ENDONUCLEASE RELATED"/>
    <property type="match status" value="1"/>
</dbReference>
<dbReference type="SMART" id="SM00477">
    <property type="entry name" value="NUC"/>
    <property type="match status" value="1"/>
</dbReference>
<dbReference type="InterPro" id="IPR044929">
    <property type="entry name" value="DNA/RNA_non-sp_Endonuclease_sf"/>
</dbReference>
<gene>
    <name evidence="5" type="ORF">LAZ67_15000695</name>
</gene>
<dbReference type="InterPro" id="IPR020821">
    <property type="entry name" value="ENPP1-3/EXOG-like_nuc-like"/>
</dbReference>
<dbReference type="InterPro" id="IPR001604">
    <property type="entry name" value="Endo_G_ENPP1-like_dom"/>
</dbReference>
<keyword evidence="2" id="KW-0540">Nuclease</keyword>
<dbReference type="InterPro" id="IPR049163">
    <property type="entry name" value="Pif1-like_2B_dom"/>
</dbReference>
<dbReference type="InterPro" id="IPR044925">
    <property type="entry name" value="His-Me_finger_sf"/>
</dbReference>
<comment type="similarity">
    <text evidence="1">Belongs to the DNA/RNA non-specific endonuclease family.</text>
</comment>
<dbReference type="Pfam" id="PF21530">
    <property type="entry name" value="Pif1_2B_dom"/>
    <property type="match status" value="1"/>
</dbReference>
<dbReference type="SUPFAM" id="SSF54060">
    <property type="entry name" value="His-Me finger endonucleases"/>
    <property type="match status" value="1"/>
</dbReference>
<keyword evidence="3" id="KW-0378">Hydrolase</keyword>
<organism evidence="5 6">
    <name type="scientific">Cordylochernes scorpioides</name>
    <dbReference type="NCBI Taxonomy" id="51811"/>
    <lineage>
        <taxon>Eukaryota</taxon>
        <taxon>Metazoa</taxon>
        <taxon>Ecdysozoa</taxon>
        <taxon>Arthropoda</taxon>
        <taxon>Chelicerata</taxon>
        <taxon>Arachnida</taxon>
        <taxon>Pseudoscorpiones</taxon>
        <taxon>Cheliferoidea</taxon>
        <taxon>Chernetidae</taxon>
        <taxon>Cordylochernes</taxon>
    </lineage>
</organism>